<evidence type="ECO:0000313" key="9">
    <source>
        <dbReference type="Proteomes" id="UP000261032"/>
    </source>
</evidence>
<dbReference type="AlphaFoldDB" id="A0A3E3ECR9"/>
<feature type="transmembrane region" description="Helical" evidence="6">
    <location>
        <begin position="606"/>
        <end position="627"/>
    </location>
</feature>
<dbReference type="InterPro" id="IPR027022">
    <property type="entry name" value="ABC_permease_BceB-typ"/>
</dbReference>
<evidence type="ECO:0000256" key="1">
    <source>
        <dbReference type="ARBA" id="ARBA00004651"/>
    </source>
</evidence>
<evidence type="ECO:0000256" key="4">
    <source>
        <dbReference type="ARBA" id="ARBA00022989"/>
    </source>
</evidence>
<dbReference type="GO" id="GO:0055085">
    <property type="term" value="P:transmembrane transport"/>
    <property type="evidence" value="ECO:0007669"/>
    <property type="project" value="UniProtKB-UniRule"/>
</dbReference>
<evidence type="ECO:0000256" key="2">
    <source>
        <dbReference type="ARBA" id="ARBA00022475"/>
    </source>
</evidence>
<organism evidence="8 9">
    <name type="scientific">Thomasclavelia ramosa</name>
    <dbReference type="NCBI Taxonomy" id="1547"/>
    <lineage>
        <taxon>Bacteria</taxon>
        <taxon>Bacillati</taxon>
        <taxon>Bacillota</taxon>
        <taxon>Erysipelotrichia</taxon>
        <taxon>Erysipelotrichales</taxon>
        <taxon>Coprobacillaceae</taxon>
        <taxon>Thomasclavelia</taxon>
    </lineage>
</organism>
<dbReference type="PANTHER" id="PTHR46795">
    <property type="entry name" value="ABC TRANSPORTER PERMEASE-RELATED-RELATED"/>
    <property type="match status" value="1"/>
</dbReference>
<evidence type="ECO:0000259" key="7">
    <source>
        <dbReference type="Pfam" id="PF02687"/>
    </source>
</evidence>
<evidence type="ECO:0000256" key="5">
    <source>
        <dbReference type="ARBA" id="ARBA00023136"/>
    </source>
</evidence>
<dbReference type="PANTHER" id="PTHR46795:SF3">
    <property type="entry name" value="ABC TRANSPORTER PERMEASE"/>
    <property type="match status" value="1"/>
</dbReference>
<evidence type="ECO:0000313" key="8">
    <source>
        <dbReference type="EMBL" id="RGD85091.1"/>
    </source>
</evidence>
<dbReference type="Proteomes" id="UP000261032">
    <property type="component" value="Unassembled WGS sequence"/>
</dbReference>
<name>A0A3E3ECR9_9FIRM</name>
<dbReference type="EMBL" id="QUSL01000012">
    <property type="protein sequence ID" value="RGD85091.1"/>
    <property type="molecule type" value="Genomic_DNA"/>
</dbReference>
<reference evidence="8 9" key="1">
    <citation type="submission" date="2018-08" db="EMBL/GenBank/DDBJ databases">
        <title>A genome reference for cultivated species of the human gut microbiota.</title>
        <authorList>
            <person name="Zou Y."/>
            <person name="Xue W."/>
            <person name="Luo G."/>
        </authorList>
    </citation>
    <scope>NUCLEOTIDE SEQUENCE [LARGE SCALE GENOMIC DNA]</scope>
    <source>
        <strain evidence="8 9">OM06-4</strain>
    </source>
</reference>
<keyword evidence="6" id="KW-0813">Transport</keyword>
<dbReference type="RefSeq" id="WP_117581397.1">
    <property type="nucleotide sequence ID" value="NZ_QUSL01000012.1"/>
</dbReference>
<comment type="subcellular location">
    <subcellularLocation>
        <location evidence="1 6">Cell membrane</location>
        <topology evidence="1 6">Multi-pass membrane protein</topology>
    </subcellularLocation>
</comment>
<keyword evidence="4 6" id="KW-1133">Transmembrane helix</keyword>
<keyword evidence="3 6" id="KW-0812">Transmembrane</keyword>
<dbReference type="GO" id="GO:0005886">
    <property type="term" value="C:plasma membrane"/>
    <property type="evidence" value="ECO:0007669"/>
    <property type="project" value="UniProtKB-SubCell"/>
</dbReference>
<accession>A0A3E3ECR9</accession>
<feature type="transmembrane region" description="Helical" evidence="6">
    <location>
        <begin position="515"/>
        <end position="537"/>
    </location>
</feature>
<feature type="domain" description="ABC3 transporter permease C-terminal" evidence="7">
    <location>
        <begin position="61"/>
        <end position="174"/>
    </location>
</feature>
<comment type="similarity">
    <text evidence="6">Belongs to the ABC-4 integral membrane protein family.</text>
</comment>
<feature type="transmembrane region" description="Helical" evidence="6">
    <location>
        <begin position="55"/>
        <end position="77"/>
    </location>
</feature>
<feature type="transmembrane region" description="Helical" evidence="6">
    <location>
        <begin position="231"/>
        <end position="255"/>
    </location>
</feature>
<comment type="caution">
    <text evidence="8">The sequence shown here is derived from an EMBL/GenBank/DDBJ whole genome shotgun (WGS) entry which is preliminary data.</text>
</comment>
<keyword evidence="2 6" id="KW-1003">Cell membrane</keyword>
<feature type="transmembrane region" description="Helical" evidence="6">
    <location>
        <begin position="105"/>
        <end position="128"/>
    </location>
</feature>
<keyword evidence="5 6" id="KW-0472">Membrane</keyword>
<sequence>MSLFKLAYSNFKRSVKNYVALIISLSFSIFTFFNFQNIVFSNAMDVLKEKNSDYIAIIIQVISIVLIIFVFFFIWYATNVFLSQRKKEIGIFTFMGLDNVKIGKMYVIEVAMIGLLSLIIGLGSGELFSKLFTMLLLRLSDISVDVSFSFSIIPVLLTIALFVTIFAIMIIKGYINILRSSVLDMLSASKQNELREEKIIITLLKVVIGVVLICGGYYAAMMVGDMSSFIYIFYAVVLVVAGIYFLYNGVIPFVIKKLAQNKSYLYQKERSLWVNNLAFRLKKNYRAYAMVTILMICSVTVLATSFAMKQRYDNISHFRGTYTYTVMANKALDGKQIAQKISSNNELNYHNSLNYIALNADMVKSKYLYNQYGVVSYSQLKKAAKEAKIKFDIPKLDDQQVVNLTRLYLLDISDPEINPAIEIAGEKYQIVDETATSYLGLLQENISTYIVSDNTYEKLRNFGQEFYMYNYQIKDPNNYQASIDYLNSLVKDGPVDYVSYLANDPNGGDIAWVRVMYSICIFLFLVFILASGSIIFMKLSNEAFEDRERYNVLKKLGISKRTLSRSIRNEIRFAYYCPFVLMVLSSYFSVHALANVMKTELYTVNIVSAIVILVIFYIIYTISVLMFKKKVLSDH</sequence>
<gene>
    <name evidence="8" type="ORF">DXB93_09020</name>
</gene>
<dbReference type="InterPro" id="IPR052536">
    <property type="entry name" value="ABC-4_Integral_Memb_Prot"/>
</dbReference>
<feature type="transmembrane region" description="Helical" evidence="6">
    <location>
        <begin position="18"/>
        <end position="35"/>
    </location>
</feature>
<feature type="transmembrane region" description="Helical" evidence="6">
    <location>
        <begin position="287"/>
        <end position="308"/>
    </location>
</feature>
<evidence type="ECO:0000256" key="6">
    <source>
        <dbReference type="PIRNR" id="PIRNR018968"/>
    </source>
</evidence>
<feature type="transmembrane region" description="Helical" evidence="6">
    <location>
        <begin position="148"/>
        <end position="171"/>
    </location>
</feature>
<proteinExistence type="inferred from homology"/>
<feature type="transmembrane region" description="Helical" evidence="6">
    <location>
        <begin position="573"/>
        <end position="594"/>
    </location>
</feature>
<dbReference type="Pfam" id="PF02687">
    <property type="entry name" value="FtsX"/>
    <property type="match status" value="1"/>
</dbReference>
<evidence type="ECO:0000256" key="3">
    <source>
        <dbReference type="ARBA" id="ARBA00022692"/>
    </source>
</evidence>
<protein>
    <submittedName>
        <fullName evidence="8">ABC transporter permease</fullName>
    </submittedName>
</protein>
<dbReference type="PIRSF" id="PIRSF018968">
    <property type="entry name" value="ABC_permease_BceB"/>
    <property type="match status" value="1"/>
</dbReference>
<feature type="transmembrane region" description="Helical" evidence="6">
    <location>
        <begin position="199"/>
        <end position="219"/>
    </location>
</feature>
<dbReference type="InterPro" id="IPR003838">
    <property type="entry name" value="ABC3_permease_C"/>
</dbReference>